<protein>
    <submittedName>
        <fullName evidence="2">Uncharacterized protein</fullName>
    </submittedName>
</protein>
<dbReference type="KEGG" id="mlr:MELLADRAFT_110324"/>
<feature type="compositionally biased region" description="Polar residues" evidence="1">
    <location>
        <begin position="39"/>
        <end position="48"/>
    </location>
</feature>
<dbReference type="HOGENOM" id="CLU_1360688_0_0_1"/>
<evidence type="ECO:0000313" key="3">
    <source>
        <dbReference type="Proteomes" id="UP000001072"/>
    </source>
</evidence>
<dbReference type="Proteomes" id="UP000001072">
    <property type="component" value="Unassembled WGS sequence"/>
</dbReference>
<sequence>MFGFVKAGKNVADGATDMGRGVQSLGTNAAGGAGDLRNIGSTVSTGTETPLLRASPDNLGQADDVARFSNPVDDVSKFSNPDPMLTGASQIGMNTARQTTNTLQGSRSVLSLGSVLKSFGNSIYRSYYRLTAKFYGYLQRSASRQAENLNEQIAYLRANKAPDRLITNLSKKRLDAFGQTIVNQQKESQALMKAGGGMNMQ</sequence>
<name>F4RZE1_MELLP</name>
<dbReference type="AlphaFoldDB" id="F4RZE1"/>
<dbReference type="RefSeq" id="XP_007414467.1">
    <property type="nucleotide sequence ID" value="XM_007414405.1"/>
</dbReference>
<feature type="region of interest" description="Disordered" evidence="1">
    <location>
        <begin position="36"/>
        <end position="59"/>
    </location>
</feature>
<proteinExistence type="predicted"/>
<dbReference type="GeneID" id="18924045"/>
<dbReference type="OrthoDB" id="10623573at2759"/>
<accession>F4RZE1</accession>
<dbReference type="EMBL" id="GL883132">
    <property type="protein sequence ID" value="EGG02210.1"/>
    <property type="molecule type" value="Genomic_DNA"/>
</dbReference>
<evidence type="ECO:0000256" key="1">
    <source>
        <dbReference type="SAM" id="MobiDB-lite"/>
    </source>
</evidence>
<dbReference type="InParanoid" id="F4RZE1"/>
<organism evidence="3">
    <name type="scientific">Melampsora larici-populina (strain 98AG31 / pathotype 3-4-7)</name>
    <name type="common">Poplar leaf rust fungus</name>
    <dbReference type="NCBI Taxonomy" id="747676"/>
    <lineage>
        <taxon>Eukaryota</taxon>
        <taxon>Fungi</taxon>
        <taxon>Dikarya</taxon>
        <taxon>Basidiomycota</taxon>
        <taxon>Pucciniomycotina</taxon>
        <taxon>Pucciniomycetes</taxon>
        <taxon>Pucciniales</taxon>
        <taxon>Melampsoraceae</taxon>
        <taxon>Melampsora</taxon>
    </lineage>
</organism>
<dbReference type="VEuPathDB" id="FungiDB:MELLADRAFT_110324"/>
<keyword evidence="3" id="KW-1185">Reference proteome</keyword>
<gene>
    <name evidence="2" type="ORF">MELLADRAFT_110324</name>
</gene>
<reference evidence="3" key="1">
    <citation type="journal article" date="2011" name="Proc. Natl. Acad. Sci. U.S.A.">
        <title>Obligate biotrophy features unraveled by the genomic analysis of rust fungi.</title>
        <authorList>
            <person name="Duplessis S."/>
            <person name="Cuomo C.A."/>
            <person name="Lin Y.-C."/>
            <person name="Aerts A."/>
            <person name="Tisserant E."/>
            <person name="Veneault-Fourrey C."/>
            <person name="Joly D.L."/>
            <person name="Hacquard S."/>
            <person name="Amselem J."/>
            <person name="Cantarel B.L."/>
            <person name="Chiu R."/>
            <person name="Coutinho P.M."/>
            <person name="Feau N."/>
            <person name="Field M."/>
            <person name="Frey P."/>
            <person name="Gelhaye E."/>
            <person name="Goldberg J."/>
            <person name="Grabherr M.G."/>
            <person name="Kodira C.D."/>
            <person name="Kohler A."/>
            <person name="Kuees U."/>
            <person name="Lindquist E.A."/>
            <person name="Lucas S.M."/>
            <person name="Mago R."/>
            <person name="Mauceli E."/>
            <person name="Morin E."/>
            <person name="Murat C."/>
            <person name="Pangilinan J.L."/>
            <person name="Park R."/>
            <person name="Pearson M."/>
            <person name="Quesneville H."/>
            <person name="Rouhier N."/>
            <person name="Sakthikumar S."/>
            <person name="Salamov A.A."/>
            <person name="Schmutz J."/>
            <person name="Selles B."/>
            <person name="Shapiro H."/>
            <person name="Tanguay P."/>
            <person name="Tuskan G.A."/>
            <person name="Henrissat B."/>
            <person name="Van de Peer Y."/>
            <person name="Rouze P."/>
            <person name="Ellis J.G."/>
            <person name="Dodds P.N."/>
            <person name="Schein J.E."/>
            <person name="Zhong S."/>
            <person name="Hamelin R.C."/>
            <person name="Grigoriev I.V."/>
            <person name="Szabo L.J."/>
            <person name="Martin F."/>
        </authorList>
    </citation>
    <scope>NUCLEOTIDE SEQUENCE [LARGE SCALE GENOMIC DNA]</scope>
    <source>
        <strain evidence="3">98AG31 / pathotype 3-4-7</strain>
    </source>
</reference>
<evidence type="ECO:0000313" key="2">
    <source>
        <dbReference type="EMBL" id="EGG02210.1"/>
    </source>
</evidence>